<keyword evidence="3" id="KW-0456">Lyase</keyword>
<dbReference type="PANTHER" id="PTHR30502">
    <property type="entry name" value="2-KETO-3-DEOXY-L-RHAMNONATE ALDOLASE"/>
    <property type="match status" value="1"/>
</dbReference>
<evidence type="ECO:0000259" key="4">
    <source>
        <dbReference type="Pfam" id="PF03328"/>
    </source>
</evidence>
<name>A0A381YGI2_9ZZZZ</name>
<comment type="similarity">
    <text evidence="1">Belongs to the HpcH/HpaI aldolase family.</text>
</comment>
<evidence type="ECO:0000256" key="1">
    <source>
        <dbReference type="ARBA" id="ARBA00005568"/>
    </source>
</evidence>
<dbReference type="AlphaFoldDB" id="A0A381YGI2"/>
<reference evidence="5" key="1">
    <citation type="submission" date="2018-05" db="EMBL/GenBank/DDBJ databases">
        <authorList>
            <person name="Lanie J.A."/>
            <person name="Ng W.-L."/>
            <person name="Kazmierczak K.M."/>
            <person name="Andrzejewski T.M."/>
            <person name="Davidsen T.M."/>
            <person name="Wayne K.J."/>
            <person name="Tettelin H."/>
            <person name="Glass J.I."/>
            <person name="Rusch D."/>
            <person name="Podicherti R."/>
            <person name="Tsui H.-C.T."/>
            <person name="Winkler M.E."/>
        </authorList>
    </citation>
    <scope>NUCLEOTIDE SEQUENCE</scope>
</reference>
<dbReference type="InterPro" id="IPR015813">
    <property type="entry name" value="Pyrv/PenolPyrv_kinase-like_dom"/>
</dbReference>
<organism evidence="5">
    <name type="scientific">marine metagenome</name>
    <dbReference type="NCBI Taxonomy" id="408172"/>
    <lineage>
        <taxon>unclassified sequences</taxon>
        <taxon>metagenomes</taxon>
        <taxon>ecological metagenomes</taxon>
    </lineage>
</organism>
<dbReference type="EMBL" id="UINC01018065">
    <property type="protein sequence ID" value="SVA75517.1"/>
    <property type="molecule type" value="Genomic_DNA"/>
</dbReference>
<dbReference type="InterPro" id="IPR040442">
    <property type="entry name" value="Pyrv_kinase-like_dom_sf"/>
</dbReference>
<dbReference type="InterPro" id="IPR050251">
    <property type="entry name" value="HpcH-HpaI_aldolase"/>
</dbReference>
<feature type="non-terminal residue" evidence="5">
    <location>
        <position position="113"/>
    </location>
</feature>
<dbReference type="GO" id="GO:0016832">
    <property type="term" value="F:aldehyde-lyase activity"/>
    <property type="evidence" value="ECO:0007669"/>
    <property type="project" value="TreeGrafter"/>
</dbReference>
<dbReference type="GO" id="GO:0005737">
    <property type="term" value="C:cytoplasm"/>
    <property type="evidence" value="ECO:0007669"/>
    <property type="project" value="TreeGrafter"/>
</dbReference>
<accession>A0A381YGI2</accession>
<dbReference type="Gene3D" id="3.20.20.60">
    <property type="entry name" value="Phosphoenolpyruvate-binding domains"/>
    <property type="match status" value="1"/>
</dbReference>
<sequence>MKAPEMKAAMSAETPMVGVSMMFSSPQLVEMISALGFDWVLLDCEHGSIDLSDLEVMAIAAKAAGITAIARPPSNSPIDIMRVMDRGVDGVQVPHIKSQKEAKAAVESVKFHP</sequence>
<proteinExistence type="inferred from homology"/>
<evidence type="ECO:0000256" key="3">
    <source>
        <dbReference type="ARBA" id="ARBA00023239"/>
    </source>
</evidence>
<evidence type="ECO:0000313" key="5">
    <source>
        <dbReference type="EMBL" id="SVA75517.1"/>
    </source>
</evidence>
<feature type="domain" description="HpcH/HpaI aldolase/citrate lyase" evidence="4">
    <location>
        <begin position="24"/>
        <end position="113"/>
    </location>
</feature>
<dbReference type="Pfam" id="PF03328">
    <property type="entry name" value="HpcH_HpaI"/>
    <property type="match status" value="1"/>
</dbReference>
<evidence type="ECO:0000256" key="2">
    <source>
        <dbReference type="ARBA" id="ARBA00022723"/>
    </source>
</evidence>
<dbReference type="PANTHER" id="PTHR30502:SF0">
    <property type="entry name" value="PHOSPHOENOLPYRUVATE CARBOXYLASE FAMILY PROTEIN"/>
    <property type="match status" value="1"/>
</dbReference>
<keyword evidence="2" id="KW-0479">Metal-binding</keyword>
<dbReference type="InterPro" id="IPR005000">
    <property type="entry name" value="Aldolase/citrate-lyase_domain"/>
</dbReference>
<protein>
    <recommendedName>
        <fullName evidence="4">HpcH/HpaI aldolase/citrate lyase domain-containing protein</fullName>
    </recommendedName>
</protein>
<dbReference type="SUPFAM" id="SSF51621">
    <property type="entry name" value="Phosphoenolpyruvate/pyruvate domain"/>
    <property type="match status" value="1"/>
</dbReference>
<dbReference type="GO" id="GO:0046872">
    <property type="term" value="F:metal ion binding"/>
    <property type="evidence" value="ECO:0007669"/>
    <property type="project" value="UniProtKB-KW"/>
</dbReference>
<gene>
    <name evidence="5" type="ORF">METZ01_LOCUS128371</name>
</gene>